<keyword evidence="2" id="KW-0489">Methyltransferase</keyword>
<keyword evidence="2" id="KW-0808">Transferase</keyword>
<name>A0A3S4CSD2_9MYCO</name>
<dbReference type="CDD" id="cd02440">
    <property type="entry name" value="AdoMet_MTases"/>
    <property type="match status" value="1"/>
</dbReference>
<reference evidence="3" key="1">
    <citation type="submission" date="2018-02" db="EMBL/GenBank/DDBJ databases">
        <authorList>
            <person name="Seth-Smith MB H."/>
            <person name="Seth-Smith H."/>
        </authorList>
    </citation>
    <scope>NUCLEOTIDE SEQUENCE [LARGE SCALE GENOMIC DNA]</scope>
</reference>
<evidence type="ECO:0000259" key="1">
    <source>
        <dbReference type="Pfam" id="PF13649"/>
    </source>
</evidence>
<dbReference type="RefSeq" id="WP_158014997.1">
    <property type="nucleotide sequence ID" value="NZ_CBCSKE010000014.1"/>
</dbReference>
<dbReference type="EC" id="2.1.1.-" evidence="2"/>
<organism evidence="2 3">
    <name type="scientific">Mycobacterium basiliense</name>
    <dbReference type="NCBI Taxonomy" id="2094119"/>
    <lineage>
        <taxon>Bacteria</taxon>
        <taxon>Bacillati</taxon>
        <taxon>Actinomycetota</taxon>
        <taxon>Actinomycetes</taxon>
        <taxon>Mycobacteriales</taxon>
        <taxon>Mycobacteriaceae</taxon>
        <taxon>Mycobacterium</taxon>
    </lineage>
</organism>
<evidence type="ECO:0000313" key="2">
    <source>
        <dbReference type="EMBL" id="VDM86790.1"/>
    </source>
</evidence>
<gene>
    <name evidence="2" type="primary">cypM</name>
    <name evidence="2" type="ORF">MB901379_00315</name>
</gene>
<dbReference type="EMBL" id="LR130759">
    <property type="protein sequence ID" value="VDM86790.1"/>
    <property type="molecule type" value="Genomic_DNA"/>
</dbReference>
<dbReference type="Proteomes" id="UP000269998">
    <property type="component" value="Chromosome"/>
</dbReference>
<dbReference type="GO" id="GO:0008168">
    <property type="term" value="F:methyltransferase activity"/>
    <property type="evidence" value="ECO:0007669"/>
    <property type="project" value="UniProtKB-KW"/>
</dbReference>
<sequence>MTDDRLNTATKDGSLVEIYRRMSGTAEVETIAAWLKPNSTVLDLGAGAGRIANPLAELGHQVTAVDDSADMLAHVRCARTVQARIEDVRLPERFDAVLLMSSLVNYPGTQLRRGVVATVAHHLKLTGKALIQWSSPSWFAQRPPGRYRRMDGQTMQTMAIHTSDGEFVIGEFTLDFDGMSLTQPLCVQRVSVDELRSVLEHAGLRLNTPDPESARWLEASPQR</sequence>
<dbReference type="InterPro" id="IPR029063">
    <property type="entry name" value="SAM-dependent_MTases_sf"/>
</dbReference>
<dbReference type="SUPFAM" id="SSF53335">
    <property type="entry name" value="S-adenosyl-L-methionine-dependent methyltransferases"/>
    <property type="match status" value="1"/>
</dbReference>
<proteinExistence type="predicted"/>
<evidence type="ECO:0000313" key="3">
    <source>
        <dbReference type="Proteomes" id="UP000269998"/>
    </source>
</evidence>
<dbReference type="Gene3D" id="3.40.50.150">
    <property type="entry name" value="Vaccinia Virus protein VP39"/>
    <property type="match status" value="1"/>
</dbReference>
<feature type="domain" description="Methyltransferase" evidence="1">
    <location>
        <begin position="41"/>
        <end position="127"/>
    </location>
</feature>
<dbReference type="GO" id="GO:0032259">
    <property type="term" value="P:methylation"/>
    <property type="evidence" value="ECO:0007669"/>
    <property type="project" value="UniProtKB-KW"/>
</dbReference>
<dbReference type="Pfam" id="PF13649">
    <property type="entry name" value="Methyltransf_25"/>
    <property type="match status" value="1"/>
</dbReference>
<accession>A0A3S4CSD2</accession>
<protein>
    <submittedName>
        <fullName evidence="2">Cypemycin methyltransferase</fullName>
        <ecNumber evidence="2">2.1.1.-</ecNumber>
    </submittedName>
</protein>
<dbReference type="OrthoDB" id="7062303at2"/>
<dbReference type="KEGG" id="mbai:MB901379_00315"/>
<dbReference type="InterPro" id="IPR041698">
    <property type="entry name" value="Methyltransf_25"/>
</dbReference>
<keyword evidence="3" id="KW-1185">Reference proteome</keyword>
<dbReference type="AlphaFoldDB" id="A0A3S4CSD2"/>